<name>A9PAF6_POPTR</name>
<protein>
    <submittedName>
        <fullName evidence="1">Uncharacterized protein</fullName>
    </submittedName>
</protein>
<accession>A9PAF6</accession>
<evidence type="ECO:0000313" key="1">
    <source>
        <dbReference type="EMBL" id="ABK93359.1"/>
    </source>
</evidence>
<proteinExistence type="evidence at transcript level"/>
<dbReference type="AlphaFoldDB" id="A9PAF6"/>
<organism evidence="1">
    <name type="scientific">Populus trichocarpa</name>
    <name type="common">Western balsam poplar</name>
    <name type="synonym">Populus balsamifera subsp. trichocarpa</name>
    <dbReference type="NCBI Taxonomy" id="3694"/>
    <lineage>
        <taxon>Eukaryota</taxon>
        <taxon>Viridiplantae</taxon>
        <taxon>Streptophyta</taxon>
        <taxon>Embryophyta</taxon>
        <taxon>Tracheophyta</taxon>
        <taxon>Spermatophyta</taxon>
        <taxon>Magnoliopsida</taxon>
        <taxon>eudicotyledons</taxon>
        <taxon>Gunneridae</taxon>
        <taxon>Pentapetalae</taxon>
        <taxon>rosids</taxon>
        <taxon>fabids</taxon>
        <taxon>Malpighiales</taxon>
        <taxon>Salicaceae</taxon>
        <taxon>Saliceae</taxon>
        <taxon>Populus</taxon>
    </lineage>
</organism>
<dbReference type="EMBL" id="EF145173">
    <property type="protein sequence ID" value="ABK93359.1"/>
    <property type="molecule type" value="mRNA"/>
</dbReference>
<reference evidence="1" key="1">
    <citation type="journal article" date="2008" name="BMC Genomics">
        <title>Analysis of 4,664 high-quality sequence-finished poplar full-length cDNA clones and their utility for the discovery of genes responding to insect feeding.</title>
        <authorList>
            <person name="Ralph S.G."/>
            <person name="Chun H.J."/>
            <person name="Cooper D."/>
            <person name="Kirkpatrick R."/>
            <person name="Kolosova N."/>
            <person name="Gunter L."/>
            <person name="Tuskan G.A."/>
            <person name="Douglas C.J."/>
            <person name="Holt R.A."/>
            <person name="Jones S.J."/>
            <person name="Marra M.A."/>
            <person name="Bohlmann J."/>
        </authorList>
    </citation>
    <scope>NUCLEOTIDE SEQUENCE</scope>
    <source>
        <tissue evidence="1">Phloem and cambium</tissue>
    </source>
</reference>
<sequence>MCVMGKQRQAWRWRRGRKEVEEEEGKKQWKLAVRTQGL</sequence>